<reference evidence="1" key="1">
    <citation type="submission" date="2023-07" db="EMBL/GenBank/DDBJ databases">
        <title>Black Yeasts Isolated from many extreme environments.</title>
        <authorList>
            <person name="Coleine C."/>
            <person name="Stajich J.E."/>
            <person name="Selbmann L."/>
        </authorList>
    </citation>
    <scope>NUCLEOTIDE SEQUENCE</scope>
    <source>
        <strain evidence="1">CCFEE 5714</strain>
    </source>
</reference>
<organism evidence="1 2">
    <name type="scientific">Vermiconidia calcicola</name>
    <dbReference type="NCBI Taxonomy" id="1690605"/>
    <lineage>
        <taxon>Eukaryota</taxon>
        <taxon>Fungi</taxon>
        <taxon>Dikarya</taxon>
        <taxon>Ascomycota</taxon>
        <taxon>Pezizomycotina</taxon>
        <taxon>Dothideomycetes</taxon>
        <taxon>Dothideomycetidae</taxon>
        <taxon>Mycosphaerellales</taxon>
        <taxon>Extremaceae</taxon>
        <taxon>Vermiconidia</taxon>
    </lineage>
</organism>
<evidence type="ECO:0000313" key="1">
    <source>
        <dbReference type="EMBL" id="KAK3723417.1"/>
    </source>
</evidence>
<proteinExistence type="predicted"/>
<comment type="caution">
    <text evidence="1">The sequence shown here is derived from an EMBL/GenBank/DDBJ whole genome shotgun (WGS) entry which is preliminary data.</text>
</comment>
<sequence>MAVSVYPLATGSPSGQRLPADIVPTAWDGFHDLILIDEIARCGYLGVIWALTCGNSIGGPPLVNLGSEEEKRRLLPKLLAGRSRFCLGVTEPDAGSDVANITTTAVRRGDVYIVNGAKKWITNGSFADHCTAAVRT</sequence>
<protein>
    <submittedName>
        <fullName evidence="1">Uncharacterized protein</fullName>
    </submittedName>
</protein>
<accession>A0ACC3NUN8</accession>
<name>A0ACC3NUN8_9PEZI</name>
<dbReference type="EMBL" id="JAUTXU010000009">
    <property type="protein sequence ID" value="KAK3723417.1"/>
    <property type="molecule type" value="Genomic_DNA"/>
</dbReference>
<gene>
    <name evidence="1" type="ORF">LTR37_001669</name>
</gene>
<evidence type="ECO:0000313" key="2">
    <source>
        <dbReference type="Proteomes" id="UP001281147"/>
    </source>
</evidence>
<dbReference type="Proteomes" id="UP001281147">
    <property type="component" value="Unassembled WGS sequence"/>
</dbReference>
<keyword evidence="2" id="KW-1185">Reference proteome</keyword>